<dbReference type="Proteomes" id="UP001589867">
    <property type="component" value="Unassembled WGS sequence"/>
</dbReference>
<dbReference type="InterPro" id="IPR037099">
    <property type="entry name" value="Fum_R/Succ_DH_flav-like_C_sf"/>
</dbReference>
<dbReference type="InterPro" id="IPR003953">
    <property type="entry name" value="FAD-dep_OxRdtase_2_FAD-bd"/>
</dbReference>
<evidence type="ECO:0000313" key="6">
    <source>
        <dbReference type="EMBL" id="MFC0527718.1"/>
    </source>
</evidence>
<dbReference type="InterPro" id="IPR030664">
    <property type="entry name" value="SdhA/FrdA/AprA"/>
</dbReference>
<sequence>MASLDVIEADVLVVGGGIAGCVAATRAAEAGASVVLVDKVRSVRRSGDAGRGLAFLTTYLDLGEEWDTPAAFARWYCDIALGLVDMSVAWPVAIDPLPDVVAFLEESGVPLRNAEGGYDRVSRMWTPGPIVLKFDGEDIKPRLTERAEGTPGVRVVGGVHITSVQRDGEGRAVGATGFDVRSCEFVTFRAGAVVIATGNAERVIFNSPRRDPFNTYHRPYHGATGFALAARAGAAAANIEFLGTFLFPRGFATGAMGNLLEAGGRLVNGNGDLIAGLPDVEGRQFGHGIVAKAAGEARAGRGPIYIDCTHLSPAALADITTYISYDAPLFREFLEQSGIDLARHPVEFELFNGAWSATGSPKGVVVDGTGQTATPGLFAAGDLSTPAYALAGSLTSGWVTGDSAARFAREAAAPVLDRDAVARERSRTLAPLDRRGGTGWREFERELQDLMTKYVGMDRNEIGLRQASAYLSSYADAEVGVGAAGGHELMRAHEAFDLRLFDEMMAAAALERDETRFSFLMGHHRTDRPDPDDETWTGVAVLASHDGDRVVLERTVPTPEWREQRLREAAGSTGRPDSDAGGLAASAVPTRVVRVSTPAGKGA</sequence>
<evidence type="ECO:0000313" key="7">
    <source>
        <dbReference type="Proteomes" id="UP001589867"/>
    </source>
</evidence>
<evidence type="ECO:0000259" key="4">
    <source>
        <dbReference type="Pfam" id="PF00890"/>
    </source>
</evidence>
<name>A0ABV6LZS9_9ACTN</name>
<dbReference type="PIRSF" id="PIRSF000171">
    <property type="entry name" value="SDHA_APRA_LASPO"/>
    <property type="match status" value="1"/>
</dbReference>
<evidence type="ECO:0000256" key="3">
    <source>
        <dbReference type="SAM" id="MobiDB-lite"/>
    </source>
</evidence>
<dbReference type="PANTHER" id="PTHR11632:SF73">
    <property type="entry name" value="BLR3196 PROTEIN"/>
    <property type="match status" value="1"/>
</dbReference>
<evidence type="ECO:0000256" key="1">
    <source>
        <dbReference type="ARBA" id="ARBA00022630"/>
    </source>
</evidence>
<protein>
    <submittedName>
        <fullName evidence="6">FAD-dependent oxidoreductase</fullName>
    </submittedName>
</protein>
<accession>A0ABV6LZS9</accession>
<reference evidence="6 7" key="1">
    <citation type="submission" date="2024-09" db="EMBL/GenBank/DDBJ databases">
        <authorList>
            <person name="Sun Q."/>
            <person name="Mori K."/>
        </authorList>
    </citation>
    <scope>NUCLEOTIDE SEQUENCE [LARGE SCALE GENOMIC DNA]</scope>
    <source>
        <strain evidence="6 7">TBRC 3947</strain>
    </source>
</reference>
<feature type="domain" description="FAD-dependent oxidoreductase 2 FAD-binding" evidence="4">
    <location>
        <begin position="10"/>
        <end position="389"/>
    </location>
</feature>
<keyword evidence="1" id="KW-0285">Flavoprotein</keyword>
<dbReference type="InterPro" id="IPR036188">
    <property type="entry name" value="FAD/NAD-bd_sf"/>
</dbReference>
<organism evidence="6 7">
    <name type="scientific">Phytohabitans kaempferiae</name>
    <dbReference type="NCBI Taxonomy" id="1620943"/>
    <lineage>
        <taxon>Bacteria</taxon>
        <taxon>Bacillati</taxon>
        <taxon>Actinomycetota</taxon>
        <taxon>Actinomycetes</taxon>
        <taxon>Micromonosporales</taxon>
        <taxon>Micromonosporaceae</taxon>
    </lineage>
</organism>
<dbReference type="EMBL" id="JBHLUH010000009">
    <property type="protein sequence ID" value="MFC0527718.1"/>
    <property type="molecule type" value="Genomic_DNA"/>
</dbReference>
<comment type="caution">
    <text evidence="6">The sequence shown here is derived from an EMBL/GenBank/DDBJ whole genome shotgun (WGS) entry which is preliminary data.</text>
</comment>
<dbReference type="SUPFAM" id="SSF51905">
    <property type="entry name" value="FAD/NAD(P)-binding domain"/>
    <property type="match status" value="1"/>
</dbReference>
<dbReference type="SUPFAM" id="SSF46977">
    <property type="entry name" value="Succinate dehydrogenase/fumarate reductase flavoprotein C-terminal domain"/>
    <property type="match status" value="1"/>
</dbReference>
<dbReference type="InterPro" id="IPR015939">
    <property type="entry name" value="Fum_Rdtase/Succ_DH_flav-like_C"/>
</dbReference>
<dbReference type="PRINTS" id="PR00411">
    <property type="entry name" value="PNDRDTASEI"/>
</dbReference>
<feature type="domain" description="Fumarate reductase/succinate dehydrogenase flavoprotein-like C-terminal" evidence="5">
    <location>
        <begin position="445"/>
        <end position="548"/>
    </location>
</feature>
<dbReference type="Pfam" id="PF02910">
    <property type="entry name" value="Succ_DH_flav_C"/>
    <property type="match status" value="1"/>
</dbReference>
<dbReference type="Gene3D" id="3.50.50.60">
    <property type="entry name" value="FAD/NAD(P)-binding domain"/>
    <property type="match status" value="2"/>
</dbReference>
<dbReference type="Pfam" id="PF00890">
    <property type="entry name" value="FAD_binding_2"/>
    <property type="match status" value="1"/>
</dbReference>
<evidence type="ECO:0000256" key="2">
    <source>
        <dbReference type="ARBA" id="ARBA00023002"/>
    </source>
</evidence>
<feature type="region of interest" description="Disordered" evidence="3">
    <location>
        <begin position="562"/>
        <end position="603"/>
    </location>
</feature>
<keyword evidence="7" id="KW-1185">Reference proteome</keyword>
<proteinExistence type="predicted"/>
<keyword evidence="2" id="KW-0560">Oxidoreductase</keyword>
<dbReference type="PRINTS" id="PR00368">
    <property type="entry name" value="FADPNR"/>
</dbReference>
<evidence type="ECO:0000259" key="5">
    <source>
        <dbReference type="Pfam" id="PF02910"/>
    </source>
</evidence>
<gene>
    <name evidence="6" type="ORF">ACFFIA_08600</name>
</gene>
<dbReference type="RefSeq" id="WP_377248160.1">
    <property type="nucleotide sequence ID" value="NZ_JBHLUH010000009.1"/>
</dbReference>
<dbReference type="PANTHER" id="PTHR11632">
    <property type="entry name" value="SUCCINATE DEHYDROGENASE 2 FLAVOPROTEIN SUBUNIT"/>
    <property type="match status" value="1"/>
</dbReference>